<dbReference type="InterPro" id="IPR014462">
    <property type="entry name" value="Phage_Mu_Gp45"/>
</dbReference>
<evidence type="ECO:0000313" key="4">
    <source>
        <dbReference type="Proteomes" id="UP000281391"/>
    </source>
</evidence>
<dbReference type="EMBL" id="LR134117">
    <property type="protein sequence ID" value="VDZ51479.1"/>
    <property type="molecule type" value="Genomic_DNA"/>
</dbReference>
<dbReference type="Pfam" id="PF06890">
    <property type="entry name" value="Phage_Mu_Gp45"/>
    <property type="match status" value="1"/>
</dbReference>
<dbReference type="KEGG" id="sof:NCTC11214_00224"/>
<feature type="region of interest" description="Disordered" evidence="1">
    <location>
        <begin position="170"/>
        <end position="189"/>
    </location>
</feature>
<evidence type="ECO:0000256" key="1">
    <source>
        <dbReference type="SAM" id="MobiDB-lite"/>
    </source>
</evidence>
<proteinExistence type="predicted"/>
<evidence type="ECO:0000259" key="2">
    <source>
        <dbReference type="Pfam" id="PF06890"/>
    </source>
</evidence>
<organism evidence="3 4">
    <name type="scientific">Serratia odorifera</name>
    <dbReference type="NCBI Taxonomy" id="618"/>
    <lineage>
        <taxon>Bacteria</taxon>
        <taxon>Pseudomonadati</taxon>
        <taxon>Pseudomonadota</taxon>
        <taxon>Gammaproteobacteria</taxon>
        <taxon>Enterobacterales</taxon>
        <taxon>Yersiniaceae</taxon>
        <taxon>Serratia</taxon>
    </lineage>
</organism>
<reference evidence="3 4" key="1">
    <citation type="submission" date="2018-12" db="EMBL/GenBank/DDBJ databases">
        <authorList>
            <consortium name="Pathogen Informatics"/>
        </authorList>
    </citation>
    <scope>NUCLEOTIDE SEQUENCE [LARGE SCALE GENOMIC DNA]</scope>
    <source>
        <strain evidence="3 4">NCTC11214</strain>
    </source>
</reference>
<sequence>MNSPFRALQRGMANLLARAVIRSLNSAAKCQTVDIGLVAGDEKNAVEHLEPYGFTAAAHPGAEALAFFLGGDRSHGVVLAVADRRYRLTGLKNGEVAIYTDEGDSIVLKRGRIIEATTDQFIINAATKITLNTPVVSTPGKIMADKSIESATDVKDATGTMSRMREQYNIHDHNDTHGGQTGKANQEMN</sequence>
<dbReference type="Proteomes" id="UP000281391">
    <property type="component" value="Chromosome"/>
</dbReference>
<name>A0A3S5D6P1_SEROD</name>
<dbReference type="RefSeq" id="WP_004954156.1">
    <property type="nucleotide sequence ID" value="NZ_JBKQGT010000004.1"/>
</dbReference>
<feature type="domain" description="Bacteriophage Mu Gp45 N-terminal" evidence="2">
    <location>
        <begin position="18"/>
        <end position="85"/>
    </location>
</feature>
<dbReference type="InterPro" id="IPR013046">
    <property type="entry name" value="GpV/Gp45"/>
</dbReference>
<evidence type="ECO:0000313" key="3">
    <source>
        <dbReference type="EMBL" id="VDZ51479.1"/>
    </source>
</evidence>
<gene>
    <name evidence="3" type="ORF">NCTC11214_00224</name>
</gene>
<dbReference type="InterPro" id="IPR053861">
    <property type="entry name" value="Phage_Mu_Gp45_N"/>
</dbReference>
<dbReference type="PIRSF" id="PIRSF012337">
    <property type="entry name" value="gp45"/>
    <property type="match status" value="1"/>
</dbReference>
<dbReference type="AlphaFoldDB" id="A0A3S5D6P1"/>
<protein>
    <submittedName>
        <fullName evidence="3">Mu-like prophage protein gp45</fullName>
    </submittedName>
</protein>
<dbReference type="NCBIfam" id="TIGR01644">
    <property type="entry name" value="phage_P2_V"/>
    <property type="match status" value="1"/>
</dbReference>
<accession>A0A3S5D6P1</accession>